<gene>
    <name evidence="2" type="ORF">MM415A01113_0004</name>
    <name evidence="1" type="ORF">MM415B00724_0024</name>
</gene>
<dbReference type="AlphaFoldDB" id="A0A6M3K8Z4"/>
<evidence type="ECO:0000313" key="2">
    <source>
        <dbReference type="EMBL" id="QJA78204.1"/>
    </source>
</evidence>
<accession>A0A6M3K8Z4</accession>
<evidence type="ECO:0000313" key="1">
    <source>
        <dbReference type="EMBL" id="QJA62821.1"/>
    </source>
</evidence>
<reference evidence="2" key="1">
    <citation type="submission" date="2020-03" db="EMBL/GenBank/DDBJ databases">
        <title>The deep terrestrial virosphere.</title>
        <authorList>
            <person name="Holmfeldt K."/>
            <person name="Nilsson E."/>
            <person name="Simone D."/>
            <person name="Lopez-Fernandez M."/>
            <person name="Wu X."/>
            <person name="de Brujin I."/>
            <person name="Lundin D."/>
            <person name="Andersson A."/>
            <person name="Bertilsson S."/>
            <person name="Dopson M."/>
        </authorList>
    </citation>
    <scope>NUCLEOTIDE SEQUENCE</scope>
    <source>
        <strain evidence="2">MM415A01113</strain>
        <strain evidence="1">MM415B00724</strain>
    </source>
</reference>
<sequence length="135" mass="15539">MKIVEFKKELLTNWVYNGLEKDILGSDILPMAEFYSNLGGVYIGLVDERVIGLGGIFKLWQGIGGCFLFLNKEAQGYKKSVFKAIKEYLADLIEKYDIKILSAECMDGINEAENLIKHLGFTKERELKIHRYIRR</sequence>
<name>A0A6M3K8Z4_9ZZZZ</name>
<protein>
    <recommendedName>
        <fullName evidence="3">N-acetyltransferase domain-containing protein</fullName>
    </recommendedName>
</protein>
<evidence type="ECO:0008006" key="3">
    <source>
        <dbReference type="Google" id="ProtNLM"/>
    </source>
</evidence>
<dbReference type="EMBL" id="MT142325">
    <property type="protein sequence ID" value="QJA78204.1"/>
    <property type="molecule type" value="Genomic_DNA"/>
</dbReference>
<dbReference type="InterPro" id="IPR016181">
    <property type="entry name" value="Acyl_CoA_acyltransferase"/>
</dbReference>
<organism evidence="2">
    <name type="scientific">viral metagenome</name>
    <dbReference type="NCBI Taxonomy" id="1070528"/>
    <lineage>
        <taxon>unclassified sequences</taxon>
        <taxon>metagenomes</taxon>
        <taxon>organismal metagenomes</taxon>
    </lineage>
</organism>
<dbReference type="SUPFAM" id="SSF55729">
    <property type="entry name" value="Acyl-CoA N-acyltransferases (Nat)"/>
    <property type="match status" value="1"/>
</dbReference>
<dbReference type="EMBL" id="MT141482">
    <property type="protein sequence ID" value="QJA62821.1"/>
    <property type="molecule type" value="Genomic_DNA"/>
</dbReference>
<dbReference type="Gene3D" id="3.40.630.30">
    <property type="match status" value="1"/>
</dbReference>
<proteinExistence type="predicted"/>